<dbReference type="GO" id="GO:0005737">
    <property type="term" value="C:cytoplasm"/>
    <property type="evidence" value="ECO:0007669"/>
    <property type="project" value="UniProtKB-SubCell"/>
</dbReference>
<evidence type="ECO:0000256" key="3">
    <source>
        <dbReference type="HAMAP-Rule" id="MF_00099"/>
    </source>
</evidence>
<evidence type="ECO:0000259" key="7">
    <source>
        <dbReference type="PROSITE" id="PS50110"/>
    </source>
</evidence>
<comment type="subcellular location">
    <subcellularLocation>
        <location evidence="3">Cytoplasm</location>
    </subcellularLocation>
</comment>
<dbReference type="GO" id="GO:0000156">
    <property type="term" value="F:phosphorelay response regulator activity"/>
    <property type="evidence" value="ECO:0007669"/>
    <property type="project" value="InterPro"/>
</dbReference>
<comment type="similarity">
    <text evidence="3">Belongs to the CheB family.</text>
</comment>
<feature type="compositionally biased region" description="Polar residues" evidence="6">
    <location>
        <begin position="243"/>
        <end position="261"/>
    </location>
</feature>
<feature type="active site" evidence="3 4">
    <location>
        <position position="413"/>
    </location>
</feature>
<keyword evidence="3" id="KW-0963">Cytoplasm</keyword>
<comment type="PTM">
    <text evidence="3">Phosphorylated by CheA. Phosphorylation of the N-terminal regulatory domain activates the methylesterase activity.</text>
</comment>
<comment type="function">
    <text evidence="3">Involved in chemotaxis. Part of a chemotaxis signal transduction system that modulates chemotaxis in response to various stimuli. Catalyzes the demethylation of specific methylglutamate residues introduced into the chemoreceptors (methyl-accepting chemotaxis proteins or MCP) by CheR. Also mediates the irreversible deamidation of specific glutamine residues to glutamic acid.</text>
</comment>
<evidence type="ECO:0000256" key="4">
    <source>
        <dbReference type="PROSITE-ProRule" id="PRU00050"/>
    </source>
</evidence>
<dbReference type="Gene3D" id="3.40.50.180">
    <property type="entry name" value="Methylesterase CheB, C-terminal domain"/>
    <property type="match status" value="1"/>
</dbReference>
<dbReference type="GO" id="GO:0050568">
    <property type="term" value="F:protein-glutamine glutaminase activity"/>
    <property type="evidence" value="ECO:0007669"/>
    <property type="project" value="UniProtKB-UniRule"/>
</dbReference>
<keyword evidence="1 3" id="KW-0378">Hydrolase</keyword>
<dbReference type="InterPro" id="IPR035909">
    <property type="entry name" value="CheB_C"/>
</dbReference>
<evidence type="ECO:0000256" key="5">
    <source>
        <dbReference type="PROSITE-ProRule" id="PRU00169"/>
    </source>
</evidence>
<dbReference type="AlphaFoldDB" id="A0A1X7IPV7"/>
<protein>
    <recommendedName>
        <fullName evidence="3">Protein-glutamate methylesterase/protein-glutamine glutaminase</fullName>
        <ecNumber evidence="3">3.1.1.61</ecNumber>
        <ecNumber evidence="3">3.5.1.44</ecNumber>
    </recommendedName>
</protein>
<dbReference type="PROSITE" id="PS50110">
    <property type="entry name" value="RESPONSE_REGULATORY"/>
    <property type="match status" value="1"/>
</dbReference>
<dbReference type="EC" id="3.5.1.44" evidence="3"/>
<feature type="region of interest" description="Disordered" evidence="6">
    <location>
        <begin position="175"/>
        <end position="272"/>
    </location>
</feature>
<dbReference type="CDD" id="cd17541">
    <property type="entry name" value="REC_CheB-like"/>
    <property type="match status" value="1"/>
</dbReference>
<feature type="domain" description="CheB-type methylesterase" evidence="8">
    <location>
        <begin position="277"/>
        <end position="472"/>
    </location>
</feature>
<dbReference type="EC" id="3.1.1.61" evidence="3"/>
<dbReference type="CDD" id="cd16432">
    <property type="entry name" value="CheB_Rec"/>
    <property type="match status" value="1"/>
</dbReference>
<evidence type="ECO:0000256" key="1">
    <source>
        <dbReference type="ARBA" id="ARBA00022801"/>
    </source>
</evidence>
<evidence type="ECO:0000259" key="8">
    <source>
        <dbReference type="PROSITE" id="PS50122"/>
    </source>
</evidence>
<dbReference type="GO" id="GO:0006935">
    <property type="term" value="P:chemotaxis"/>
    <property type="evidence" value="ECO:0007669"/>
    <property type="project" value="UniProtKB-UniRule"/>
</dbReference>
<dbReference type="InterPro" id="IPR008248">
    <property type="entry name" value="CheB-like"/>
</dbReference>
<comment type="domain">
    <text evidence="3">Contains a C-terminal catalytic domain, and an N-terminal region which modulates catalytic activity.</text>
</comment>
<dbReference type="InterPro" id="IPR000673">
    <property type="entry name" value="Sig_transdc_resp-reg_Me-estase"/>
</dbReference>
<dbReference type="GO" id="GO:0008984">
    <property type="term" value="F:protein-glutamate methylesterase activity"/>
    <property type="evidence" value="ECO:0007669"/>
    <property type="project" value="UniProtKB-UniRule"/>
</dbReference>
<dbReference type="Pfam" id="PF00072">
    <property type="entry name" value="Response_reg"/>
    <property type="match status" value="1"/>
</dbReference>
<dbReference type="SMART" id="SM00448">
    <property type="entry name" value="REC"/>
    <property type="match status" value="1"/>
</dbReference>
<dbReference type="OrthoDB" id="9793421at2"/>
<comment type="catalytic activity">
    <reaction evidence="2 3">
        <text>[protein]-L-glutamate 5-O-methyl ester + H2O = L-glutamyl-[protein] + methanol + H(+)</text>
        <dbReference type="Rhea" id="RHEA:23236"/>
        <dbReference type="Rhea" id="RHEA-COMP:10208"/>
        <dbReference type="Rhea" id="RHEA-COMP:10311"/>
        <dbReference type="ChEBI" id="CHEBI:15377"/>
        <dbReference type="ChEBI" id="CHEBI:15378"/>
        <dbReference type="ChEBI" id="CHEBI:17790"/>
        <dbReference type="ChEBI" id="CHEBI:29973"/>
        <dbReference type="ChEBI" id="CHEBI:82795"/>
        <dbReference type="EC" id="3.1.1.61"/>
    </reaction>
</comment>
<dbReference type="InterPro" id="IPR001789">
    <property type="entry name" value="Sig_transdc_resp-reg_receiver"/>
</dbReference>
<dbReference type="EMBL" id="FXAZ01000001">
    <property type="protein sequence ID" value="SMG16490.1"/>
    <property type="molecule type" value="Genomic_DNA"/>
</dbReference>
<evidence type="ECO:0000313" key="9">
    <source>
        <dbReference type="EMBL" id="SMG16490.1"/>
    </source>
</evidence>
<dbReference type="STRING" id="1852522.SAMN06295960_0637"/>
<feature type="compositionally biased region" description="Basic and acidic residues" evidence="6">
    <location>
        <begin position="206"/>
        <end position="224"/>
    </location>
</feature>
<comment type="catalytic activity">
    <reaction evidence="3">
        <text>L-glutaminyl-[protein] + H2O = L-glutamyl-[protein] + NH4(+)</text>
        <dbReference type="Rhea" id="RHEA:16441"/>
        <dbReference type="Rhea" id="RHEA-COMP:10207"/>
        <dbReference type="Rhea" id="RHEA-COMP:10208"/>
        <dbReference type="ChEBI" id="CHEBI:15377"/>
        <dbReference type="ChEBI" id="CHEBI:28938"/>
        <dbReference type="ChEBI" id="CHEBI:29973"/>
        <dbReference type="ChEBI" id="CHEBI:30011"/>
        <dbReference type="EC" id="3.5.1.44"/>
    </reaction>
</comment>
<proteinExistence type="inferred from homology"/>
<keyword evidence="10" id="KW-1185">Reference proteome</keyword>
<dbReference type="HAMAP" id="MF_00099">
    <property type="entry name" value="CheB_chemtxs"/>
    <property type="match status" value="1"/>
</dbReference>
<evidence type="ECO:0000313" key="10">
    <source>
        <dbReference type="Proteomes" id="UP000193834"/>
    </source>
</evidence>
<organism evidence="9 10">
    <name type="scientific">Paenibacillus aquistagni</name>
    <dbReference type="NCBI Taxonomy" id="1852522"/>
    <lineage>
        <taxon>Bacteria</taxon>
        <taxon>Bacillati</taxon>
        <taxon>Bacillota</taxon>
        <taxon>Bacilli</taxon>
        <taxon>Bacillales</taxon>
        <taxon>Paenibacillaceae</taxon>
        <taxon>Paenibacillus</taxon>
    </lineage>
</organism>
<evidence type="ECO:0000256" key="2">
    <source>
        <dbReference type="ARBA" id="ARBA00048267"/>
    </source>
</evidence>
<name>A0A1X7IPV7_9BACL</name>
<evidence type="ECO:0000256" key="6">
    <source>
        <dbReference type="SAM" id="MobiDB-lite"/>
    </source>
</evidence>
<keyword evidence="3 4" id="KW-0145">Chemotaxis</keyword>
<feature type="active site" evidence="3 4">
    <location>
        <position position="289"/>
    </location>
</feature>
<dbReference type="PANTHER" id="PTHR42872">
    <property type="entry name" value="PROTEIN-GLUTAMATE METHYLESTERASE/PROTEIN-GLUTAMINE GLUTAMINASE"/>
    <property type="match status" value="1"/>
</dbReference>
<feature type="compositionally biased region" description="Basic and acidic residues" evidence="6">
    <location>
        <begin position="175"/>
        <end position="186"/>
    </location>
</feature>
<dbReference type="PANTHER" id="PTHR42872:SF3">
    <property type="entry name" value="PROTEIN-GLUTAMATE METHYLESTERASE_PROTEIN-GLUTAMINE GLUTAMINASE 1"/>
    <property type="match status" value="1"/>
</dbReference>
<dbReference type="PROSITE" id="PS50122">
    <property type="entry name" value="CHEB"/>
    <property type="match status" value="1"/>
</dbReference>
<feature type="domain" description="Response regulatory" evidence="7">
    <location>
        <begin position="5"/>
        <end position="122"/>
    </location>
</feature>
<dbReference type="NCBIfam" id="NF001965">
    <property type="entry name" value="PRK00742.1"/>
    <property type="match status" value="1"/>
</dbReference>
<dbReference type="InterPro" id="IPR011006">
    <property type="entry name" value="CheY-like_superfamily"/>
</dbReference>
<accession>A0A1X7IPV7</accession>
<feature type="modified residue" description="4-aspartylphosphate" evidence="3 5">
    <location>
        <position position="56"/>
    </location>
</feature>
<dbReference type="SUPFAM" id="SSF52172">
    <property type="entry name" value="CheY-like"/>
    <property type="match status" value="1"/>
</dbReference>
<dbReference type="Proteomes" id="UP000193834">
    <property type="component" value="Unassembled WGS sequence"/>
</dbReference>
<dbReference type="Gene3D" id="3.40.50.2300">
    <property type="match status" value="1"/>
</dbReference>
<dbReference type="Pfam" id="PF01339">
    <property type="entry name" value="CheB_methylest"/>
    <property type="match status" value="1"/>
</dbReference>
<gene>
    <name evidence="3" type="primary">cheB</name>
    <name evidence="9" type="ORF">SAMN06295960_0637</name>
</gene>
<feature type="active site" evidence="3 4">
    <location>
        <position position="316"/>
    </location>
</feature>
<dbReference type="RefSeq" id="WP_085492885.1">
    <property type="nucleotide sequence ID" value="NZ_FXAZ01000001.1"/>
</dbReference>
<reference evidence="9 10" key="1">
    <citation type="submission" date="2017-04" db="EMBL/GenBank/DDBJ databases">
        <authorList>
            <person name="Afonso C.L."/>
            <person name="Miller P.J."/>
            <person name="Scott M.A."/>
            <person name="Spackman E."/>
            <person name="Goraichik I."/>
            <person name="Dimitrov K.M."/>
            <person name="Suarez D.L."/>
            <person name="Swayne D.E."/>
        </authorList>
    </citation>
    <scope>NUCLEOTIDE SEQUENCE [LARGE SCALE GENOMIC DNA]</scope>
    <source>
        <strain evidence="9 10">11</strain>
    </source>
</reference>
<sequence length="472" mass="51793">MSAKRVLVVDDSPFMRKIISDLIAQDVSFKVAGTASNGQEAIEQVRLLAPDAITLDVEMPTMNGIEALQKIREEHSTPVIMLSSLTEVGRQETISALENGAFDFVCKPSPHGGNQDIHQVGQMLHEKLHAAIQSEERRQRLNQLEAERAERQALAAQQMAAAVENEQIHNAKEELEKHRIEKRTDKPSFSPLSKKQTEPRSLPKKKSLDKAAQKANIELHRPETPSRSSPQADGVEKKRASAPSLQSKRPQQSPLESTPNGNRAEHPPHTVSTGMKATALHDLVAVGTSTGGPRALKTLLSDLPGDLEAPVVIVQHMPPNFTRSLAQRLNTYSKLEVKEAEDGDVLKKGCAYLAPGGQHMRVVKDHKGQYQIALNRDEPCSGHRPSVDRLFESLLPLKQLKLHLVLLTGMGSDGAKMMKTLYDQGVHSTFIESEETCVVYGMPRAAMELGCVTHAIPIHEMAGQVVQAIHNG</sequence>
<dbReference type="SUPFAM" id="SSF52738">
    <property type="entry name" value="Methylesterase CheB, C-terminal domain"/>
    <property type="match status" value="1"/>
</dbReference>
<keyword evidence="3 5" id="KW-0597">Phosphoprotein</keyword>